<dbReference type="Pfam" id="PF10112">
    <property type="entry name" value="Halogen_Hydrol"/>
    <property type="match status" value="1"/>
</dbReference>
<evidence type="ECO:0000313" key="2">
    <source>
        <dbReference type="EMBL" id="MBB4569670.1"/>
    </source>
</evidence>
<feature type="transmembrane region" description="Helical" evidence="1">
    <location>
        <begin position="41"/>
        <end position="58"/>
    </location>
</feature>
<organism evidence="2 3">
    <name type="scientific">Rhizobium leucaenae</name>
    <dbReference type="NCBI Taxonomy" id="29450"/>
    <lineage>
        <taxon>Bacteria</taxon>
        <taxon>Pseudomonadati</taxon>
        <taxon>Pseudomonadota</taxon>
        <taxon>Alphaproteobacteria</taxon>
        <taxon>Hyphomicrobiales</taxon>
        <taxon>Rhizobiaceae</taxon>
        <taxon>Rhizobium/Agrobacterium group</taxon>
        <taxon>Rhizobium</taxon>
    </lineage>
</organism>
<dbReference type="Proteomes" id="UP000543836">
    <property type="component" value="Unassembled WGS sequence"/>
</dbReference>
<dbReference type="InterPro" id="IPR018770">
    <property type="entry name" value="ChloroindolylP_hydrolase"/>
</dbReference>
<proteinExistence type="predicted"/>
<sequence length="212" mass="23405">MATTRTAMRNWFGNDWNWIVAGLAAAIIVPVLSFFAKMPLWIAAVIGLLVFAGLIFALSPRRLFEGLDAKAVGKGRLDFARDLLNAAAPAAQRLEASADHIANKETAKRVRHLAEIAADVFAKVEASPESAGTVRRFLSYYLPRAAEVAEGFATLEAKRVPDRKRLQDVELVLTKLEDAFVHYSDSLVDDRLDTLDTELRLIQASLKEDIGR</sequence>
<protein>
    <submittedName>
        <fullName evidence="2">5-bromo-4-chloroindolyl phosphate hydrolysis protein</fullName>
    </submittedName>
</protein>
<keyword evidence="1" id="KW-1133">Transmembrane helix</keyword>
<evidence type="ECO:0000313" key="3">
    <source>
        <dbReference type="Proteomes" id="UP000543836"/>
    </source>
</evidence>
<keyword evidence="1" id="KW-0472">Membrane</keyword>
<accession>A0A7W7EL73</accession>
<keyword evidence="3" id="KW-1185">Reference proteome</keyword>
<gene>
    <name evidence="2" type="ORF">GGE60_003794</name>
</gene>
<feature type="transmembrane region" description="Helical" evidence="1">
    <location>
        <begin position="16"/>
        <end position="35"/>
    </location>
</feature>
<name>A0A7W7EL73_9HYPH</name>
<dbReference type="AlphaFoldDB" id="A0A7W7EL73"/>
<evidence type="ECO:0000256" key="1">
    <source>
        <dbReference type="SAM" id="Phobius"/>
    </source>
</evidence>
<dbReference type="EMBL" id="JACIIG010000009">
    <property type="protein sequence ID" value="MBB4569670.1"/>
    <property type="molecule type" value="Genomic_DNA"/>
</dbReference>
<reference evidence="2 3" key="1">
    <citation type="submission" date="2020-08" db="EMBL/GenBank/DDBJ databases">
        <title>Genomic Encyclopedia of Type Strains, Phase IV (KMG-V): Genome sequencing to study the core and pangenomes of soil and plant-associated prokaryotes.</title>
        <authorList>
            <person name="Whitman W."/>
        </authorList>
    </citation>
    <scope>NUCLEOTIDE SEQUENCE [LARGE SCALE GENOMIC DNA]</scope>
    <source>
        <strain evidence="2 3">SEMIA 492</strain>
    </source>
</reference>
<keyword evidence="1" id="KW-0812">Transmembrane</keyword>
<comment type="caution">
    <text evidence="2">The sequence shown here is derived from an EMBL/GenBank/DDBJ whole genome shotgun (WGS) entry which is preliminary data.</text>
</comment>